<dbReference type="InterPro" id="IPR052774">
    <property type="entry name" value="Celegans_DevNeuronal_Protein"/>
</dbReference>
<dbReference type="Proteomes" id="UP000887561">
    <property type="component" value="Unplaced"/>
</dbReference>
<dbReference type="CDD" id="cd01099">
    <property type="entry name" value="PAN_AP_HGF"/>
    <property type="match status" value="1"/>
</dbReference>
<dbReference type="SMART" id="SM00473">
    <property type="entry name" value="PAN_AP"/>
    <property type="match status" value="2"/>
</dbReference>
<protein>
    <submittedName>
        <fullName evidence="3">Apple domain-containing protein</fullName>
    </submittedName>
</protein>
<dbReference type="WBParaSite" id="scaffold711_cov152.g1652">
    <property type="protein sequence ID" value="scaffold711_cov152.g1652"/>
    <property type="gene ID" value="scaffold711_cov152.g1652"/>
</dbReference>
<dbReference type="SUPFAM" id="SSF57414">
    <property type="entry name" value="Hairpin loop containing domain-like"/>
    <property type="match status" value="2"/>
</dbReference>
<name>A0A915N1D3_MELJA</name>
<keyword evidence="2" id="KW-1185">Reference proteome</keyword>
<feature type="domain" description="Apple" evidence="1">
    <location>
        <begin position="60"/>
        <end position="139"/>
    </location>
</feature>
<proteinExistence type="predicted"/>
<dbReference type="InterPro" id="IPR003609">
    <property type="entry name" value="Pan_app"/>
</dbReference>
<dbReference type="PANTHER" id="PTHR47327:SF11">
    <property type="entry name" value="PROTEIN CBG21204"/>
    <property type="match status" value="1"/>
</dbReference>
<dbReference type="Pfam" id="PF00024">
    <property type="entry name" value="PAN_1"/>
    <property type="match status" value="2"/>
</dbReference>
<accession>A0A915N1D3</accession>
<dbReference type="Gene3D" id="3.50.4.10">
    <property type="entry name" value="Hepatocyte Growth Factor"/>
    <property type="match status" value="2"/>
</dbReference>
<dbReference type="PROSITE" id="PS50948">
    <property type="entry name" value="PAN"/>
    <property type="match status" value="2"/>
</dbReference>
<dbReference type="GO" id="GO:0009653">
    <property type="term" value="P:anatomical structure morphogenesis"/>
    <property type="evidence" value="ECO:0007669"/>
    <property type="project" value="TreeGrafter"/>
</dbReference>
<sequence>MGKINRRKTSMPVFNYKNSNFISRETSNLTAQEEGGGFLENEQQQHQHVMTALPDLSDPCFRRYINSIIINAQPYERRSSISLVNCKIQCLRSQVGHYTCRSFVYDNINQVCDLFAHVGDLAPARLLRFQTRDYFEPTSAIHCFSSTFVSLTGTSFEHKQIQVPAATVPITLFEFNSLPTRGLGWPFTSTDTPTVVTVHFLRTNGFELFGEDLQKIILPTEQQCIEQCSQQENCNSLEFSVATGECVLSMETAVPLGNGQLRQKLGTDYLERYTLYNLQGLKLYGFRCSSGMFYFEEPKLNCILNTEDRKSQPELFIIETSDLVDYFETGW</sequence>
<feature type="domain" description="Apple" evidence="1">
    <location>
        <begin position="195"/>
        <end position="274"/>
    </location>
</feature>
<evidence type="ECO:0000313" key="2">
    <source>
        <dbReference type="Proteomes" id="UP000887561"/>
    </source>
</evidence>
<organism evidence="2 3">
    <name type="scientific">Meloidogyne javanica</name>
    <name type="common">Root-knot nematode worm</name>
    <dbReference type="NCBI Taxonomy" id="6303"/>
    <lineage>
        <taxon>Eukaryota</taxon>
        <taxon>Metazoa</taxon>
        <taxon>Ecdysozoa</taxon>
        <taxon>Nematoda</taxon>
        <taxon>Chromadorea</taxon>
        <taxon>Rhabditida</taxon>
        <taxon>Tylenchina</taxon>
        <taxon>Tylenchomorpha</taxon>
        <taxon>Tylenchoidea</taxon>
        <taxon>Meloidogynidae</taxon>
        <taxon>Meloidogyninae</taxon>
        <taxon>Meloidogyne</taxon>
        <taxon>Meloidogyne incognita group</taxon>
    </lineage>
</organism>
<dbReference type="PANTHER" id="PTHR47327">
    <property type="entry name" value="FI18240P1-RELATED"/>
    <property type="match status" value="1"/>
</dbReference>
<reference evidence="3" key="1">
    <citation type="submission" date="2022-11" db="UniProtKB">
        <authorList>
            <consortium name="WormBaseParasite"/>
        </authorList>
    </citation>
    <scope>IDENTIFICATION</scope>
</reference>
<evidence type="ECO:0000313" key="3">
    <source>
        <dbReference type="WBParaSite" id="scaffold711_cov152.g1652"/>
    </source>
</evidence>
<dbReference type="AlphaFoldDB" id="A0A915N1D3"/>
<evidence type="ECO:0000259" key="1">
    <source>
        <dbReference type="PROSITE" id="PS50948"/>
    </source>
</evidence>